<reference evidence="8" key="1">
    <citation type="journal article" date="2011" name="PLoS Biol.">
        <title>Gene gain and loss during evolution of obligate parasitism in the white rust pathogen of Arabidopsis thaliana.</title>
        <authorList>
            <person name="Kemen E."/>
            <person name="Gardiner A."/>
            <person name="Schultz-Larsen T."/>
            <person name="Kemen A.C."/>
            <person name="Balmuth A.L."/>
            <person name="Robert-Seilaniantz A."/>
            <person name="Bailey K."/>
            <person name="Holub E."/>
            <person name="Studholme D.J."/>
            <person name="Maclean D."/>
            <person name="Jones J.D."/>
        </authorList>
    </citation>
    <scope>NUCLEOTIDE SEQUENCE</scope>
</reference>
<dbReference type="PROSITE" id="PS51221">
    <property type="entry name" value="TTL"/>
    <property type="match status" value="1"/>
</dbReference>
<dbReference type="GO" id="GO:0015631">
    <property type="term" value="F:tubulin binding"/>
    <property type="evidence" value="ECO:0007669"/>
    <property type="project" value="TreeGrafter"/>
</dbReference>
<dbReference type="PANTHER" id="PTHR12241:SF145">
    <property type="entry name" value="TUBULIN POLYGLUTAMYLASE TTLL5"/>
    <property type="match status" value="1"/>
</dbReference>
<dbReference type="InterPro" id="IPR004344">
    <property type="entry name" value="TTL/TTLL_fam"/>
</dbReference>
<dbReference type="PANTHER" id="PTHR12241">
    <property type="entry name" value="TUBULIN POLYGLUTAMYLASE"/>
    <property type="match status" value="1"/>
</dbReference>
<dbReference type="PROSITE" id="PS01186">
    <property type="entry name" value="EGF_2"/>
    <property type="match status" value="1"/>
</dbReference>
<reference evidence="8" key="2">
    <citation type="submission" date="2011-02" db="EMBL/GenBank/DDBJ databases">
        <authorList>
            <person name="MacLean D."/>
        </authorList>
    </citation>
    <scope>NUCLEOTIDE SEQUENCE</scope>
</reference>
<evidence type="ECO:0000256" key="3">
    <source>
        <dbReference type="ARBA" id="ARBA00022840"/>
    </source>
</evidence>
<gene>
    <name evidence="8" type="primary">AlNc14C342G10805</name>
    <name evidence="8" type="ORF">ALNC14_121810</name>
</gene>
<dbReference type="GO" id="GO:0005524">
    <property type="term" value="F:ATP binding"/>
    <property type="evidence" value="ECO:0007669"/>
    <property type="project" value="UniProtKB-KW"/>
</dbReference>
<dbReference type="GO" id="GO:0000226">
    <property type="term" value="P:microtubule cytoskeleton organization"/>
    <property type="evidence" value="ECO:0007669"/>
    <property type="project" value="TreeGrafter"/>
</dbReference>
<evidence type="ECO:0000256" key="4">
    <source>
        <dbReference type="ARBA" id="ARBA00041448"/>
    </source>
</evidence>
<sequence>MISKHFLLISCYEIAFVSGKTRNVVFLPDENVALKNPLLLSVIESLGLQYLMLNQSQMSRSTSHWIFKSEHFKTLRFVWTETDSVHPNSYRTISKTSPIQLNQIPGFDVLTNDDKFAHHLKRMRRHYGEARFRYVPHYFLLPRDIKHYTATHTKIKKLVQYDEKLTSDPHSYQRFIARMLAVNVSEAPKAHSNRILSNLTEVKQLLAQHENGIVEVRQYIEPFLLAGHKFNFGVYVAVLSISPLRIYSYRSRLIKIAYKKYPKVMQSKTTPLAYTFDTYIAPWEFPPLMKHFVEFPSPNSEGSDAWEIVKNYMRSYGLDVNQMEEEVTDAIVTTVLSVRKHWEKEIQNIVGDTSHSNKFVQLFKFDFEIDDIGRPWLIQVHSVPNLKPVQSVLSTDEAFRKDILLDFLKLVNVAGHPDTIHGASKGNVGHYCAEMCGEKHFWDRKCWECPNVPKKSEALFNFSQEYTRRGKFDLLFPSLEKKYDWIESGMSYDVTRNDFRLLFDASIVLTNSNEGSLSSTFCTYRSHCSGHGDCVNGKCVCDEGYEGRTCYILKDFGMERMRIAEKSF</sequence>
<evidence type="ECO:0000259" key="7">
    <source>
        <dbReference type="PROSITE" id="PS01186"/>
    </source>
</evidence>
<evidence type="ECO:0000256" key="5">
    <source>
        <dbReference type="ARBA" id="ARBA00049274"/>
    </source>
</evidence>
<name>F0WX47_9STRA</name>
<organism evidence="8">
    <name type="scientific">Albugo laibachii Nc14</name>
    <dbReference type="NCBI Taxonomy" id="890382"/>
    <lineage>
        <taxon>Eukaryota</taxon>
        <taxon>Sar</taxon>
        <taxon>Stramenopiles</taxon>
        <taxon>Oomycota</taxon>
        <taxon>Peronosporomycetes</taxon>
        <taxon>Albuginales</taxon>
        <taxon>Albuginaceae</taxon>
        <taxon>Albugo</taxon>
    </lineage>
</organism>
<dbReference type="GO" id="GO:0070740">
    <property type="term" value="F:tubulin-glutamic acid ligase activity"/>
    <property type="evidence" value="ECO:0007669"/>
    <property type="project" value="TreeGrafter"/>
</dbReference>
<dbReference type="Gene3D" id="2.60.120.260">
    <property type="entry name" value="Galactose-binding domain-like"/>
    <property type="match status" value="1"/>
</dbReference>
<dbReference type="PROSITE" id="PS00022">
    <property type="entry name" value="EGF_1"/>
    <property type="match status" value="1"/>
</dbReference>
<dbReference type="InterPro" id="IPR000742">
    <property type="entry name" value="EGF"/>
</dbReference>
<comment type="catalytic activity">
    <reaction evidence="5">
        <text>L-glutamyl-[protein] + L-glutamate + ATP = gamma-L-glutamyl-L-glutamyl-[protein] + ADP + phosphate + H(+)</text>
        <dbReference type="Rhea" id="RHEA:60144"/>
        <dbReference type="Rhea" id="RHEA-COMP:10208"/>
        <dbReference type="Rhea" id="RHEA-COMP:15517"/>
        <dbReference type="ChEBI" id="CHEBI:15378"/>
        <dbReference type="ChEBI" id="CHEBI:29973"/>
        <dbReference type="ChEBI" id="CHEBI:29985"/>
        <dbReference type="ChEBI" id="CHEBI:30616"/>
        <dbReference type="ChEBI" id="CHEBI:43474"/>
        <dbReference type="ChEBI" id="CHEBI:143622"/>
        <dbReference type="ChEBI" id="CHEBI:456216"/>
    </reaction>
    <physiologicalReaction direction="left-to-right" evidence="5">
        <dbReference type="Rhea" id="RHEA:60145"/>
    </physiologicalReaction>
</comment>
<dbReference type="SUPFAM" id="SSF57196">
    <property type="entry name" value="EGF/Laminin"/>
    <property type="match status" value="1"/>
</dbReference>
<protein>
    <recommendedName>
        <fullName evidence="4">Tubulin--tyrosine ligase-like protein 5</fullName>
    </recommendedName>
</protein>
<evidence type="ECO:0000256" key="2">
    <source>
        <dbReference type="ARBA" id="ARBA00022741"/>
    </source>
</evidence>
<evidence type="ECO:0000259" key="6">
    <source>
        <dbReference type="PROSITE" id="PS00022"/>
    </source>
</evidence>
<dbReference type="GO" id="GO:0036064">
    <property type="term" value="C:ciliary basal body"/>
    <property type="evidence" value="ECO:0007669"/>
    <property type="project" value="TreeGrafter"/>
</dbReference>
<dbReference type="Gene3D" id="3.30.470.20">
    <property type="entry name" value="ATP-grasp fold, B domain"/>
    <property type="match status" value="1"/>
</dbReference>
<dbReference type="HOGENOM" id="CLU_400902_0_0_1"/>
<keyword evidence="3" id="KW-0067">ATP-binding</keyword>
<keyword evidence="1" id="KW-0436">Ligase</keyword>
<dbReference type="EMBL" id="FR824387">
    <property type="protein sequence ID" value="CCA26037.1"/>
    <property type="molecule type" value="Genomic_DNA"/>
</dbReference>
<evidence type="ECO:0000313" key="8">
    <source>
        <dbReference type="EMBL" id="CCA26037.1"/>
    </source>
</evidence>
<dbReference type="CDD" id="cd00054">
    <property type="entry name" value="EGF_CA"/>
    <property type="match status" value="1"/>
</dbReference>
<feature type="domain" description="EGF-like" evidence="6 7">
    <location>
        <begin position="539"/>
        <end position="550"/>
    </location>
</feature>
<dbReference type="AlphaFoldDB" id="F0WX47"/>
<dbReference type="Pfam" id="PF23106">
    <property type="entry name" value="EGF_Teneurin"/>
    <property type="match status" value="1"/>
</dbReference>
<dbReference type="Pfam" id="PF03133">
    <property type="entry name" value="TTL"/>
    <property type="match status" value="1"/>
</dbReference>
<proteinExistence type="predicted"/>
<accession>F0WX47</accession>
<evidence type="ECO:0000256" key="1">
    <source>
        <dbReference type="ARBA" id="ARBA00022598"/>
    </source>
</evidence>
<keyword evidence="2" id="KW-0547">Nucleotide-binding</keyword>